<evidence type="ECO:0000313" key="3">
    <source>
        <dbReference type="EMBL" id="ACO63497.1"/>
    </source>
</evidence>
<dbReference type="InterPro" id="IPR009030">
    <property type="entry name" value="Growth_fac_rcpt_cys_sf"/>
</dbReference>
<feature type="signal peptide" evidence="2">
    <location>
        <begin position="1"/>
        <end position="50"/>
    </location>
</feature>
<keyword evidence="2" id="KW-0732">Signal</keyword>
<dbReference type="NCBIfam" id="TIGR02167">
    <property type="entry name" value="Liste_lipo_26"/>
    <property type="match status" value="4"/>
</dbReference>
<dbReference type="Proteomes" id="UP000002009">
    <property type="component" value="Chromosome 5"/>
</dbReference>
<evidence type="ECO:0000256" key="1">
    <source>
        <dbReference type="SAM" id="MobiDB-lite"/>
    </source>
</evidence>
<dbReference type="EMBL" id="CP001326">
    <property type="protein sequence ID" value="ACO63497.1"/>
    <property type="molecule type" value="Genomic_DNA"/>
</dbReference>
<dbReference type="KEGG" id="mis:MICPUN_58787"/>
<dbReference type="RefSeq" id="XP_002502239.1">
    <property type="nucleotide sequence ID" value="XM_002502193.1"/>
</dbReference>
<dbReference type="InterPro" id="IPR005046">
    <property type="entry name" value="DUF285"/>
</dbReference>
<dbReference type="InterPro" id="IPR011889">
    <property type="entry name" value="Liste_lipo_26"/>
</dbReference>
<dbReference type="InParanoid" id="C1E6V2"/>
<sequence>MGITRPREPANPPREPGRRLAPRNSMSNPSVPGLLSFFLFLAFLSSPAVAHSNYPGGCSALDGHGVGSYSTNPGYWKLELDGGNTVSTNDRVVVKLYDYLCILFCRYSWKLGQPRTAAAAAVMYRAFTPRPSRRVRGGPTAIVRLVCVVIVSALACDAAPFTNQQLRDAVQACKFADPTYGGYDCCAKEPRNCGPAGTDEMHMWDVSQVTDMSGLFRDWYDFRASIGNWDVSSVTNMEQMFSQQGSLSICNSYSGHSSIPYKSYCGGALYISGWNVSQVTNMNHMFHGNTNFDTNFISNWDVGKVTDFRGMFRGCSTFNQNLSSWDVSQATDMGLMFESATAFNGDISDWDVSSVTKMDDMFYTATAFNQDLSKWDVSSVTDMYRMFAYSGFDGADGEIVGSTWTTAQVTNAQDMFIGNTAWTAKYEIISGTDPDDGPPSRWGKKSCPVNYYVKSNMCAPCPAGSTNAAGDDPYGVDTSCDPIICAQNQRVQSNACVACTGGAVRPAGDEASGPDTSCGCLENHHVCKVSWTSVNMGYGLSLQFQADSGSCKACPPGTTRAAGDDPASAATTCDYTPCAENETVADRTDWILWITHNSLSALQVSPISSYCPGSTTSTLGDIHKFECKACPTSLVNAAGDDPATFSSVGYCTCPVNTYGELWTEKCTACPDGTAAAAGDKAPGGTGISACRPITCAENERLKNNTCVSKFCGAYERVQNNTCVACPPGTVNAPGDDPAGADTLCDARGCPLDHHVVNKTCVKCREGLTNLAGDDESGDDTECRSRVIKLCGAYERVQNNTCVACPPGTVNAPGDDPAGADTLCDARGCPLDHHVVNKTCVKCGEGLTNLAGDDESGDDTVCRGYGSGAGDVYGERSLFTAVAVALVTAILDSRR</sequence>
<dbReference type="SUPFAM" id="SSF57184">
    <property type="entry name" value="Growth factor receptor domain"/>
    <property type="match status" value="1"/>
</dbReference>
<evidence type="ECO:0000256" key="2">
    <source>
        <dbReference type="SAM" id="SignalP"/>
    </source>
</evidence>
<organism evidence="3 4">
    <name type="scientific">Micromonas commoda (strain RCC299 / NOUM17 / CCMP2709)</name>
    <name type="common">Picoplanktonic green alga</name>
    <dbReference type="NCBI Taxonomy" id="296587"/>
    <lineage>
        <taxon>Eukaryota</taxon>
        <taxon>Viridiplantae</taxon>
        <taxon>Chlorophyta</taxon>
        <taxon>Mamiellophyceae</taxon>
        <taxon>Mamiellales</taxon>
        <taxon>Mamiellaceae</taxon>
        <taxon>Micromonas</taxon>
    </lineage>
</organism>
<dbReference type="Pfam" id="PF03382">
    <property type="entry name" value="DUF285"/>
    <property type="match status" value="2"/>
</dbReference>
<evidence type="ECO:0000313" key="4">
    <source>
        <dbReference type="Proteomes" id="UP000002009"/>
    </source>
</evidence>
<name>C1E6V2_MICCC</name>
<dbReference type="SMART" id="SM01411">
    <property type="entry name" value="Ephrin_rec_like"/>
    <property type="match status" value="4"/>
</dbReference>
<accession>C1E6V2</accession>
<reference evidence="3 4" key="1">
    <citation type="journal article" date="2009" name="Science">
        <title>Green evolution and dynamic adaptations revealed by genomes of the marine picoeukaryotes Micromonas.</title>
        <authorList>
            <person name="Worden A.Z."/>
            <person name="Lee J.H."/>
            <person name="Mock T."/>
            <person name="Rouze P."/>
            <person name="Simmons M.P."/>
            <person name="Aerts A.L."/>
            <person name="Allen A.E."/>
            <person name="Cuvelier M.L."/>
            <person name="Derelle E."/>
            <person name="Everett M.V."/>
            <person name="Foulon E."/>
            <person name="Grimwood J."/>
            <person name="Gundlach H."/>
            <person name="Henrissat B."/>
            <person name="Napoli C."/>
            <person name="McDonald S.M."/>
            <person name="Parker M.S."/>
            <person name="Rombauts S."/>
            <person name="Salamov A."/>
            <person name="Von Dassow P."/>
            <person name="Badger J.H."/>
            <person name="Coutinho P.M."/>
            <person name="Demir E."/>
            <person name="Dubchak I."/>
            <person name="Gentemann C."/>
            <person name="Eikrem W."/>
            <person name="Gready J.E."/>
            <person name="John U."/>
            <person name="Lanier W."/>
            <person name="Lindquist E.A."/>
            <person name="Lucas S."/>
            <person name="Mayer K.F."/>
            <person name="Moreau H."/>
            <person name="Not F."/>
            <person name="Otillar R."/>
            <person name="Panaud O."/>
            <person name="Pangilinan J."/>
            <person name="Paulsen I."/>
            <person name="Piegu B."/>
            <person name="Poliakov A."/>
            <person name="Robbens S."/>
            <person name="Schmutz J."/>
            <person name="Toulza E."/>
            <person name="Wyss T."/>
            <person name="Zelensky A."/>
            <person name="Zhou K."/>
            <person name="Armbrust E.V."/>
            <person name="Bhattacharya D."/>
            <person name="Goodenough U.W."/>
            <person name="Van de Peer Y."/>
            <person name="Grigoriev I.V."/>
        </authorList>
    </citation>
    <scope>NUCLEOTIDE SEQUENCE [LARGE SCALE GENOMIC DNA]</scope>
    <source>
        <strain evidence="4">RCC299 / NOUM17</strain>
    </source>
</reference>
<dbReference type="GeneID" id="8243526"/>
<feature type="region of interest" description="Disordered" evidence="1">
    <location>
        <begin position="1"/>
        <end position="25"/>
    </location>
</feature>
<evidence type="ECO:0008006" key="5">
    <source>
        <dbReference type="Google" id="ProtNLM"/>
    </source>
</evidence>
<gene>
    <name evidence="3" type="ORF">MICPUN_58787</name>
</gene>
<proteinExistence type="predicted"/>
<keyword evidence="4" id="KW-1185">Reference proteome</keyword>
<dbReference type="AlphaFoldDB" id="C1E6V2"/>
<feature type="chain" id="PRO_5002906635" description="BspA family leucine-rich repeat surface protein" evidence="2">
    <location>
        <begin position="51"/>
        <end position="894"/>
    </location>
</feature>
<protein>
    <recommendedName>
        <fullName evidence="5">BspA family leucine-rich repeat surface protein</fullName>
    </recommendedName>
</protein>